<keyword evidence="3 7" id="KW-1134">Transmembrane beta strand</keyword>
<keyword evidence="2 7" id="KW-0813">Transport</keyword>
<protein>
    <submittedName>
        <fullName evidence="9">Outer membrane cobalamin receptor protein</fullName>
    </submittedName>
</protein>
<evidence type="ECO:0000256" key="5">
    <source>
        <dbReference type="ARBA" id="ARBA00023136"/>
    </source>
</evidence>
<keyword evidence="4 7" id="KW-0812">Transmembrane</keyword>
<reference evidence="9 10" key="1">
    <citation type="submission" date="2019-10" db="EMBL/GenBank/DDBJ databases">
        <authorList>
            <person name="Karimi E."/>
        </authorList>
    </citation>
    <scope>NUCLEOTIDE SEQUENCE [LARGE SCALE GENOMIC DNA]</scope>
    <source>
        <strain evidence="9">Sphingobacterium sp. 8BC</strain>
    </source>
</reference>
<evidence type="ECO:0000256" key="6">
    <source>
        <dbReference type="ARBA" id="ARBA00023237"/>
    </source>
</evidence>
<feature type="domain" description="TonB-dependent receptor plug" evidence="8">
    <location>
        <begin position="114"/>
        <end position="218"/>
    </location>
</feature>
<proteinExistence type="inferred from homology"/>
<dbReference type="NCBIfam" id="TIGR04057">
    <property type="entry name" value="SusC_RagA_signa"/>
    <property type="match status" value="1"/>
</dbReference>
<evidence type="ECO:0000313" key="9">
    <source>
        <dbReference type="EMBL" id="VXC29991.1"/>
    </source>
</evidence>
<dbReference type="InterPro" id="IPR037066">
    <property type="entry name" value="Plug_dom_sf"/>
</dbReference>
<keyword evidence="9" id="KW-0675">Receptor</keyword>
<evidence type="ECO:0000313" key="10">
    <source>
        <dbReference type="Proteomes" id="UP000432350"/>
    </source>
</evidence>
<evidence type="ECO:0000256" key="7">
    <source>
        <dbReference type="PROSITE-ProRule" id="PRU01360"/>
    </source>
</evidence>
<dbReference type="InterPro" id="IPR036942">
    <property type="entry name" value="Beta-barrel_TonB_sf"/>
</dbReference>
<dbReference type="RefSeq" id="WP_115046043.1">
    <property type="nucleotide sequence ID" value="NZ_CP068086.1"/>
</dbReference>
<dbReference type="SUPFAM" id="SSF49464">
    <property type="entry name" value="Carboxypeptidase regulatory domain-like"/>
    <property type="match status" value="1"/>
</dbReference>
<dbReference type="Pfam" id="PF07715">
    <property type="entry name" value="Plug"/>
    <property type="match status" value="1"/>
</dbReference>
<dbReference type="NCBIfam" id="TIGR04056">
    <property type="entry name" value="OMP_RagA_SusC"/>
    <property type="match status" value="1"/>
</dbReference>
<dbReference type="InterPro" id="IPR023997">
    <property type="entry name" value="TonB-dep_OMP_SusC/RagA_CS"/>
</dbReference>
<sequence>MKNAVIILIFLFLTKVSLGQHIVKGRVVDRNKMALHGATISDRNNFISVATDKDGRFTYRSSSDSVKLSVRIQGYTPIDTLLKGNIQTIEIILQQENRMLDEVTINTGYQKIPKERATGSFVVLDEKLLNRRVSTNVLQQIEGLSSGLQFDNRTGSPQVNIRGINTLSSGLSQPLIVVDNFPYEGDISNINPAEVASVNILKDAAATSIYGARAANGVIVINLKKPAQNGRLEAAFNTIVGEKPDLFYAPTMSSSDFIDVELFLYDKGFYKNALANRNRKILVFSPVVSLLEQVSLGKADINDAMAQIENYRNQDYRKDLGKKFYRPSVTSQLNMNYSFGGKDNISRVALGYQLTFPQQVGSRNDKLNVRWEGDFRPTASLTVRPLMAFTSSNTKSSAGFVNNPIAISGGKTRLYPYARLFDEKGSPLSVPYQLNSTYVDTVGNGLLQDWSYTPYEEIGASQIDGESRHLQLGLDLNYRLINGLQVGVLYNYENQQGLGTTNYSQESYYTRNLINRYTRIENGVPAYAIPLGDIIKMKKQSMVSHRLRGQLNFDRQFGDHHVAAILGGELSSRSDNGRFWGYYGYNSEKQIFQLVDYASPKPIYDGLSADTRIPSYESTDKLLNRFVSTYFNASYTYLGRYTASLSARKDAANLFGVNTNDRWNPLWSSGLSWIVDREKFMEDLKWVDKLKLSFTYGFGGNSGGVASGLPLIEYQQRSITWTSDLARARVTSLPNADLKWEKVRQTNLGLSFSLFNNSISVDFDYYWKRSTDLLSPDNIDPTHGFFTMTKNIGVLGSKGFDLQLGGRADRVNWGWNGQLLVSWNTNRLISYYGTPMVSSQYVTNTGRSMNPIQDYSLYPVFAYKFSGLDPASGDPIGFLGGEESKSYAQLLNPPLSELHYFGTGLPPWYGSFRNAFKYRDLGLSFNLQFKAGHYFQKETIMYTNLFNSWVSHADYERRWQQPGDEKITTVPSMVYPANSSRDRFYASSEPNIQKGDLVRLQDIQLSYALKLGKSRQRKLNLYMNVYNVGLLWKAADTALDPDYSFMPPSRTYTVGANLNF</sequence>
<dbReference type="PROSITE" id="PS52016">
    <property type="entry name" value="TONB_DEPENDENT_REC_3"/>
    <property type="match status" value="1"/>
</dbReference>
<dbReference type="InterPro" id="IPR008969">
    <property type="entry name" value="CarboxyPept-like_regulatory"/>
</dbReference>
<dbReference type="InterPro" id="IPR039426">
    <property type="entry name" value="TonB-dep_rcpt-like"/>
</dbReference>
<dbReference type="AlphaFoldDB" id="A0A653XIS4"/>
<comment type="subcellular location">
    <subcellularLocation>
        <location evidence="1 7">Cell outer membrane</location>
        <topology evidence="1 7">Multi-pass membrane protein</topology>
    </subcellularLocation>
</comment>
<dbReference type="Gene3D" id="2.170.130.10">
    <property type="entry name" value="TonB-dependent receptor, plug domain"/>
    <property type="match status" value="1"/>
</dbReference>
<keyword evidence="6 7" id="KW-0998">Cell outer membrane</keyword>
<dbReference type="GO" id="GO:0009279">
    <property type="term" value="C:cell outer membrane"/>
    <property type="evidence" value="ECO:0007669"/>
    <property type="project" value="UniProtKB-SubCell"/>
</dbReference>
<comment type="similarity">
    <text evidence="7">Belongs to the TonB-dependent receptor family.</text>
</comment>
<dbReference type="Gene3D" id="2.60.40.1120">
    <property type="entry name" value="Carboxypeptidase-like, regulatory domain"/>
    <property type="match status" value="1"/>
</dbReference>
<dbReference type="Gene3D" id="2.40.170.20">
    <property type="entry name" value="TonB-dependent receptor, beta-barrel domain"/>
    <property type="match status" value="1"/>
</dbReference>
<dbReference type="EMBL" id="CABWMV010000001">
    <property type="protein sequence ID" value="VXC29991.1"/>
    <property type="molecule type" value="Genomic_DNA"/>
</dbReference>
<keyword evidence="5 7" id="KW-0472">Membrane</keyword>
<dbReference type="InterPro" id="IPR023996">
    <property type="entry name" value="TonB-dep_OMP_SusC/RagA"/>
</dbReference>
<dbReference type="Pfam" id="PF13715">
    <property type="entry name" value="CarbopepD_reg_2"/>
    <property type="match status" value="1"/>
</dbReference>
<evidence type="ECO:0000256" key="3">
    <source>
        <dbReference type="ARBA" id="ARBA00022452"/>
    </source>
</evidence>
<dbReference type="Proteomes" id="UP000432350">
    <property type="component" value="Unassembled WGS sequence"/>
</dbReference>
<name>A0A653XIS4_SPHMU</name>
<evidence type="ECO:0000256" key="4">
    <source>
        <dbReference type="ARBA" id="ARBA00022692"/>
    </source>
</evidence>
<organism evidence="9 10">
    <name type="scientific">Sphingobacterium multivorum</name>
    <dbReference type="NCBI Taxonomy" id="28454"/>
    <lineage>
        <taxon>Bacteria</taxon>
        <taxon>Pseudomonadati</taxon>
        <taxon>Bacteroidota</taxon>
        <taxon>Sphingobacteriia</taxon>
        <taxon>Sphingobacteriales</taxon>
        <taxon>Sphingobacteriaceae</taxon>
        <taxon>Sphingobacterium</taxon>
    </lineage>
</organism>
<evidence type="ECO:0000259" key="8">
    <source>
        <dbReference type="Pfam" id="PF07715"/>
    </source>
</evidence>
<evidence type="ECO:0000256" key="2">
    <source>
        <dbReference type="ARBA" id="ARBA00022448"/>
    </source>
</evidence>
<dbReference type="SUPFAM" id="SSF56935">
    <property type="entry name" value="Porins"/>
    <property type="match status" value="1"/>
</dbReference>
<gene>
    <name evidence="9" type="ORF">SPHINGO8BC_10025</name>
</gene>
<dbReference type="InterPro" id="IPR012910">
    <property type="entry name" value="Plug_dom"/>
</dbReference>
<evidence type="ECO:0000256" key="1">
    <source>
        <dbReference type="ARBA" id="ARBA00004571"/>
    </source>
</evidence>
<accession>A0A653XIS4</accession>